<feature type="binding site" evidence="8">
    <location>
        <position position="92"/>
    </location>
    <ligand>
        <name>a divalent metal cation</name>
        <dbReference type="ChEBI" id="CHEBI:60240"/>
        <label>1</label>
    </ligand>
</feature>
<dbReference type="PANTHER" id="PTHR45777">
    <property type="entry name" value="METHIONINE AMINOPEPTIDASE 2"/>
    <property type="match status" value="1"/>
</dbReference>
<dbReference type="GO" id="GO:0006508">
    <property type="term" value="P:proteolysis"/>
    <property type="evidence" value="ECO:0007669"/>
    <property type="project" value="UniProtKB-KW"/>
</dbReference>
<dbReference type="PANTHER" id="PTHR45777:SF2">
    <property type="entry name" value="METHIONINE AMINOPEPTIDASE 2"/>
    <property type="match status" value="1"/>
</dbReference>
<evidence type="ECO:0000256" key="7">
    <source>
        <dbReference type="ARBA" id="ARBA00022801"/>
    </source>
</evidence>
<dbReference type="EMBL" id="CP009961">
    <property type="protein sequence ID" value="AKG38901.1"/>
    <property type="molecule type" value="Genomic_DNA"/>
</dbReference>
<gene>
    <name evidence="8" type="primary">map</name>
    <name evidence="11" type="ORF">MA03_06035</name>
</gene>
<reference evidence="11 12" key="1">
    <citation type="journal article" date="2015" name="Stand. Genomic Sci.">
        <title>Complete genome sequence of and proposal of Thermofilum uzonense sp. nov. a novel hyperthermophilic crenarchaeon and emended description of the genus Thermofilum.</title>
        <authorList>
            <person name="Toshchakov S.V."/>
            <person name="Korzhenkov A.A."/>
            <person name="Samarov N.I."/>
            <person name="Mazunin I.O."/>
            <person name="Mozhey O.I."/>
            <person name="Shmyr I.S."/>
            <person name="Derbikova K.S."/>
            <person name="Taranov E.A."/>
            <person name="Dominova I.N."/>
            <person name="Bonch-Osmolovskaya E.A."/>
            <person name="Patrushev M.V."/>
            <person name="Podosokorskaya O.A."/>
            <person name="Kublanov I.V."/>
        </authorList>
    </citation>
    <scope>NUCLEOTIDE SEQUENCE [LARGE SCALE GENOMIC DNA]</scope>
    <source>
        <strain evidence="11 12">1807-2</strain>
    </source>
</reference>
<keyword evidence="6 8" id="KW-0479">Metal-binding</keyword>
<comment type="function">
    <text evidence="8 9">Removes the N-terminal methionine from nascent proteins. The N-terminal methionine is often cleaved when the second residue in the primary sequence is small and uncharged (Met-Ala-, Cys, Gly, Pro, Ser, Thr, or Val).</text>
</comment>
<comment type="subunit">
    <text evidence="8">Monomer.</text>
</comment>
<dbReference type="EC" id="3.4.11.18" evidence="8 9"/>
<dbReference type="STRING" id="1550241.MA03_06035"/>
<feature type="binding site" evidence="8">
    <location>
        <position position="81"/>
    </location>
    <ligand>
        <name>a divalent metal cation</name>
        <dbReference type="ChEBI" id="CHEBI:60240"/>
        <label>1</label>
    </ligand>
</feature>
<dbReference type="InterPro" id="IPR036390">
    <property type="entry name" value="WH_DNA-bd_sf"/>
</dbReference>
<keyword evidence="5 8" id="KW-0645">Protease</keyword>
<dbReference type="RefSeq" id="WP_052884402.1">
    <property type="nucleotide sequence ID" value="NZ_CP009961.1"/>
</dbReference>
<feature type="binding site" evidence="8">
    <location>
        <position position="92"/>
    </location>
    <ligand>
        <name>a divalent metal cation</name>
        <dbReference type="ChEBI" id="CHEBI:60240"/>
        <label>2</label>
        <note>catalytic</note>
    </ligand>
</feature>
<evidence type="ECO:0000256" key="9">
    <source>
        <dbReference type="RuleBase" id="RU003653"/>
    </source>
</evidence>
<dbReference type="OrthoDB" id="372008at2157"/>
<dbReference type="Gene3D" id="1.10.10.10">
    <property type="entry name" value="Winged helix-like DNA-binding domain superfamily/Winged helix DNA-binding domain"/>
    <property type="match status" value="1"/>
</dbReference>
<evidence type="ECO:0000256" key="5">
    <source>
        <dbReference type="ARBA" id="ARBA00022670"/>
    </source>
</evidence>
<evidence type="ECO:0000259" key="10">
    <source>
        <dbReference type="Pfam" id="PF00557"/>
    </source>
</evidence>
<evidence type="ECO:0000256" key="2">
    <source>
        <dbReference type="ARBA" id="ARBA00001936"/>
    </source>
</evidence>
<evidence type="ECO:0000256" key="8">
    <source>
        <dbReference type="HAMAP-Rule" id="MF_01975"/>
    </source>
</evidence>
<feature type="binding site" evidence="8">
    <location>
        <position position="152"/>
    </location>
    <ligand>
        <name>a divalent metal cation</name>
        <dbReference type="ChEBI" id="CHEBI:60240"/>
        <label>2</label>
        <note>catalytic</note>
    </ligand>
</feature>
<feature type="domain" description="Peptidase M24" evidence="10">
    <location>
        <begin position="5"/>
        <end position="284"/>
    </location>
</feature>
<dbReference type="PATRIC" id="fig|1550241.5.peg.1259"/>
<evidence type="ECO:0000256" key="1">
    <source>
        <dbReference type="ARBA" id="ARBA00000294"/>
    </source>
</evidence>
<comment type="cofactor">
    <cofactor evidence="2">
        <name>Mn(2+)</name>
        <dbReference type="ChEBI" id="CHEBI:29035"/>
    </cofactor>
</comment>
<feature type="binding site" evidence="8">
    <location>
        <position position="61"/>
    </location>
    <ligand>
        <name>substrate</name>
    </ligand>
</feature>
<dbReference type="GO" id="GO:0004239">
    <property type="term" value="F:initiator methionyl aminopeptidase activity"/>
    <property type="evidence" value="ECO:0007669"/>
    <property type="project" value="UniProtKB-UniRule"/>
</dbReference>
<dbReference type="Gene3D" id="3.90.230.10">
    <property type="entry name" value="Creatinase/methionine aminopeptidase superfamily"/>
    <property type="match status" value="1"/>
</dbReference>
<comment type="similarity">
    <text evidence="8">Belongs to the peptidase M24A family. Methionine aminopeptidase archaeal type 2 subfamily.</text>
</comment>
<feature type="binding site" evidence="8">
    <location>
        <position position="278"/>
    </location>
    <ligand>
        <name>a divalent metal cation</name>
        <dbReference type="ChEBI" id="CHEBI:60240"/>
        <label>1</label>
    </ligand>
</feature>
<dbReference type="SUPFAM" id="SSF46785">
    <property type="entry name" value="Winged helix' DNA-binding domain"/>
    <property type="match status" value="1"/>
</dbReference>
<dbReference type="GO" id="GO:0070006">
    <property type="term" value="F:metalloaminopeptidase activity"/>
    <property type="evidence" value="ECO:0007669"/>
    <property type="project" value="UniProtKB-UniRule"/>
</dbReference>
<comment type="cofactor">
    <cofactor evidence="8">
        <name>Co(2+)</name>
        <dbReference type="ChEBI" id="CHEBI:48828"/>
    </cofactor>
    <cofactor evidence="8">
        <name>Zn(2+)</name>
        <dbReference type="ChEBI" id="CHEBI:29105"/>
    </cofactor>
    <cofactor evidence="8">
        <name>Mn(2+)</name>
        <dbReference type="ChEBI" id="CHEBI:29035"/>
    </cofactor>
    <cofactor evidence="8">
        <name>Fe(2+)</name>
        <dbReference type="ChEBI" id="CHEBI:29033"/>
    </cofactor>
    <text evidence="8">Binds 2 divalent metal cations per subunit. Has a high-affinity and a low affinity metal-binding site. The true nature of the physiological cofactor is under debate. The enzyme is active with cobalt, zinc, manganese or divalent iron ions. Most likely, methionine aminopeptidases function as mononuclear Fe(2+)-metalloproteases under physiological conditions, and the catalytically relevant metal-binding site has been assigned to the histidine-containing high-affinity site.</text>
</comment>
<dbReference type="InterPro" id="IPR050247">
    <property type="entry name" value="Met_Aminopeptidase_Type2"/>
</dbReference>
<organism evidence="11 12">
    <name type="scientific">Infirmifilum uzonense</name>
    <dbReference type="NCBI Taxonomy" id="1550241"/>
    <lineage>
        <taxon>Archaea</taxon>
        <taxon>Thermoproteota</taxon>
        <taxon>Thermoprotei</taxon>
        <taxon>Thermofilales</taxon>
        <taxon>Thermofilaceae</taxon>
        <taxon>Infirmifilum</taxon>
    </lineage>
</organism>
<dbReference type="PRINTS" id="PR00599">
    <property type="entry name" value="MAPEPTIDASE"/>
</dbReference>
<keyword evidence="7 8" id="KW-0378">Hydrolase</keyword>
<dbReference type="InterPro" id="IPR002468">
    <property type="entry name" value="Pept_M24A_MAP2"/>
</dbReference>
<comment type="catalytic activity">
    <reaction evidence="1 8 9">
        <text>Release of N-terminal amino acids, preferentially methionine, from peptides and arylamides.</text>
        <dbReference type="EC" id="3.4.11.18"/>
    </reaction>
</comment>
<keyword evidence="12" id="KW-1185">Reference proteome</keyword>
<sequence length="304" mass="33727">MFEEYLRAGEIARQALKLAIDTVAEGTPLIDIAEKLEGFIRAKGGKPAFPVNISINDVAAHYSPSIEDQQVIPRGSIVKVDLGVHIDGYIADTAVTIFFDNKFRLHVKAALEALEEAASTIKPGVGVNDIAKAISRKIYSHGLHPIRNLTGHKIERYNLHAGKSVPNVPGPEYLASRILENEVYAVEPFATDGTGFVSERGPSNIYRVISVKKVPKNETLNEVLEALWREVGGLPFSERWVVDKILERGQLEELVNIKRVYHYPRLVEDSQGFVSQFEDTLIVTKEKAIQLANSASLYRSLVDI</sequence>
<dbReference type="Pfam" id="PF00557">
    <property type="entry name" value="Peptidase_M24"/>
    <property type="match status" value="1"/>
</dbReference>
<evidence type="ECO:0000313" key="12">
    <source>
        <dbReference type="Proteomes" id="UP000067434"/>
    </source>
</evidence>
<feature type="binding site" evidence="8">
    <location>
        <position position="278"/>
    </location>
    <ligand>
        <name>a divalent metal cation</name>
        <dbReference type="ChEBI" id="CHEBI:60240"/>
        <label>2</label>
        <note>catalytic</note>
    </ligand>
</feature>
<dbReference type="GO" id="GO:0005737">
    <property type="term" value="C:cytoplasm"/>
    <property type="evidence" value="ECO:0007669"/>
    <property type="project" value="TreeGrafter"/>
</dbReference>
<dbReference type="HAMAP" id="MF_01975">
    <property type="entry name" value="MetAP_2_arc"/>
    <property type="match status" value="1"/>
</dbReference>
<evidence type="ECO:0000313" key="11">
    <source>
        <dbReference type="EMBL" id="AKG38901.1"/>
    </source>
</evidence>
<dbReference type="InterPro" id="IPR000994">
    <property type="entry name" value="Pept_M24"/>
</dbReference>
<proteinExistence type="inferred from homology"/>
<accession>A0A0F7CL71</accession>
<evidence type="ECO:0000256" key="4">
    <source>
        <dbReference type="ARBA" id="ARBA00022438"/>
    </source>
</evidence>
<dbReference type="SUPFAM" id="SSF55920">
    <property type="entry name" value="Creatinase/aminopeptidase"/>
    <property type="match status" value="1"/>
</dbReference>
<dbReference type="HOGENOM" id="CLU_015857_7_0_2"/>
<comment type="cofactor">
    <cofactor evidence="3">
        <name>Fe(2+)</name>
        <dbReference type="ChEBI" id="CHEBI:29033"/>
    </cofactor>
</comment>
<evidence type="ECO:0000256" key="3">
    <source>
        <dbReference type="ARBA" id="ARBA00001954"/>
    </source>
</evidence>
<evidence type="ECO:0000256" key="6">
    <source>
        <dbReference type="ARBA" id="ARBA00022723"/>
    </source>
</evidence>
<dbReference type="InterPro" id="IPR028595">
    <property type="entry name" value="MetAP_archaeal"/>
</dbReference>
<dbReference type="InterPro" id="IPR036388">
    <property type="entry name" value="WH-like_DNA-bd_sf"/>
</dbReference>
<dbReference type="GeneID" id="25401772"/>
<dbReference type="KEGG" id="thf:MA03_06035"/>
<protein>
    <recommendedName>
        <fullName evidence="8 9">Methionine aminopeptidase</fullName>
        <shortName evidence="8">MAP</shortName>
        <shortName evidence="8">MetAP</shortName>
        <ecNumber evidence="8 9">3.4.11.18</ecNumber>
    </recommendedName>
    <alternativeName>
        <fullName evidence="8">Peptidase M</fullName>
    </alternativeName>
</protein>
<dbReference type="GO" id="GO:0046872">
    <property type="term" value="F:metal ion binding"/>
    <property type="evidence" value="ECO:0007669"/>
    <property type="project" value="UniProtKB-UniRule"/>
</dbReference>
<dbReference type="Proteomes" id="UP000067434">
    <property type="component" value="Chromosome"/>
</dbReference>
<feature type="binding site" evidence="8">
    <location>
        <position position="187"/>
    </location>
    <ligand>
        <name>a divalent metal cation</name>
        <dbReference type="ChEBI" id="CHEBI:60240"/>
        <label>2</label>
        <note>catalytic</note>
    </ligand>
</feature>
<dbReference type="NCBIfam" id="TIGR00501">
    <property type="entry name" value="met_pdase_II"/>
    <property type="match status" value="1"/>
</dbReference>
<dbReference type="AlphaFoldDB" id="A0A0F7CL71"/>
<keyword evidence="4 8" id="KW-0031">Aminopeptidase</keyword>
<dbReference type="InterPro" id="IPR036005">
    <property type="entry name" value="Creatinase/aminopeptidase-like"/>
</dbReference>
<name>A0A0F7CL71_9CREN</name>
<feature type="binding site" evidence="8">
    <location>
        <position position="160"/>
    </location>
    <ligand>
        <name>substrate</name>
    </ligand>
</feature>
<dbReference type="InterPro" id="IPR001714">
    <property type="entry name" value="Pept_M24_MAP"/>
</dbReference>